<dbReference type="PANTHER" id="PTHR37844:SF2">
    <property type="entry name" value="SER_THR PROTEIN PHOSPHATASE SUPERFAMILY (AFU_ORTHOLOGUE AFUA_1G14840)"/>
    <property type="match status" value="1"/>
</dbReference>
<dbReference type="RefSeq" id="WP_230365433.1">
    <property type="nucleotide sequence ID" value="NZ_JAJALK010000002.1"/>
</dbReference>
<dbReference type="Proteomes" id="UP001223420">
    <property type="component" value="Unassembled WGS sequence"/>
</dbReference>
<protein>
    <recommendedName>
        <fullName evidence="4">Metallophosphoesterase</fullName>
    </recommendedName>
</protein>
<comment type="caution">
    <text evidence="2">The sequence shown here is derived from an EMBL/GenBank/DDBJ whole genome shotgun (WGS) entry which is preliminary data.</text>
</comment>
<sequence>MTRHADPRALGRDAVPAPEPRGAAPPRPPRYRLWVMSDLVVDRHPLTLPDPLPDFDALVVAGDVSDDLRASVAWLAQSLDGRQGSRPVVMVPGNREFWGGRDGDGDIAGILARGRELASRAGIALLSDDGLRVDDGRGTGLYLLGATLWTDWALHGSRRATLARGHARHHLGDCRRIRRAGALPYLPHDAGGAHARSRAFIEDALGSVVAQATGFRPSPVALVQDARPGDRAVVVTHHAPSARTLPPEVLPELADEWVGASLASDLEGLMSGWGAPTLWIHGSVPGPVDVTVGPTRIVANPRISGWECGRAPFDPTFIVEV</sequence>
<name>A0AAJ1TP48_9HYPH</name>
<proteinExistence type="predicted"/>
<dbReference type="AlphaFoldDB" id="A0AAJ1TP48"/>
<dbReference type="EMBL" id="JAUSWL010000005">
    <property type="protein sequence ID" value="MDQ0544256.1"/>
    <property type="molecule type" value="Genomic_DNA"/>
</dbReference>
<dbReference type="PANTHER" id="PTHR37844">
    <property type="entry name" value="SER/THR PROTEIN PHOSPHATASE SUPERFAMILY (AFU_ORTHOLOGUE AFUA_1G14840)"/>
    <property type="match status" value="1"/>
</dbReference>
<feature type="compositionally biased region" description="Basic and acidic residues" evidence="1">
    <location>
        <begin position="1"/>
        <end position="11"/>
    </location>
</feature>
<accession>A0AAJ1TP48</accession>
<dbReference type="InterPro" id="IPR029052">
    <property type="entry name" value="Metallo-depent_PP-like"/>
</dbReference>
<evidence type="ECO:0000313" key="2">
    <source>
        <dbReference type="EMBL" id="MDQ0544256.1"/>
    </source>
</evidence>
<feature type="region of interest" description="Disordered" evidence="1">
    <location>
        <begin position="1"/>
        <end position="28"/>
    </location>
</feature>
<evidence type="ECO:0000256" key="1">
    <source>
        <dbReference type="SAM" id="MobiDB-lite"/>
    </source>
</evidence>
<gene>
    <name evidence="2" type="ORF">QO001_003190</name>
</gene>
<feature type="compositionally biased region" description="Pro residues" evidence="1">
    <location>
        <begin position="17"/>
        <end position="28"/>
    </location>
</feature>
<reference evidence="2" key="1">
    <citation type="submission" date="2023-07" db="EMBL/GenBank/DDBJ databases">
        <title>Genomic Encyclopedia of Type Strains, Phase IV (KMG-IV): sequencing the most valuable type-strain genomes for metagenomic binning, comparative biology and taxonomic classification.</title>
        <authorList>
            <person name="Goeker M."/>
        </authorList>
    </citation>
    <scope>NUCLEOTIDE SEQUENCE</scope>
    <source>
        <strain evidence="2">DSM 19569</strain>
    </source>
</reference>
<organism evidence="2 3">
    <name type="scientific">Methylobacterium brachiatum</name>
    <dbReference type="NCBI Taxonomy" id="269660"/>
    <lineage>
        <taxon>Bacteria</taxon>
        <taxon>Pseudomonadati</taxon>
        <taxon>Pseudomonadota</taxon>
        <taxon>Alphaproteobacteria</taxon>
        <taxon>Hyphomicrobiales</taxon>
        <taxon>Methylobacteriaceae</taxon>
        <taxon>Methylobacterium</taxon>
    </lineage>
</organism>
<dbReference type="SUPFAM" id="SSF56300">
    <property type="entry name" value="Metallo-dependent phosphatases"/>
    <property type="match status" value="1"/>
</dbReference>
<evidence type="ECO:0000313" key="3">
    <source>
        <dbReference type="Proteomes" id="UP001223420"/>
    </source>
</evidence>
<evidence type="ECO:0008006" key="4">
    <source>
        <dbReference type="Google" id="ProtNLM"/>
    </source>
</evidence>